<reference evidence="3" key="1">
    <citation type="submission" date="2019-09" db="EMBL/GenBank/DDBJ databases">
        <title>Characterisation of the sponge microbiome using genome-centric metagenomics.</title>
        <authorList>
            <person name="Engelberts J.P."/>
            <person name="Robbins S.J."/>
            <person name="De Goeij J.M."/>
            <person name="Aranda M."/>
            <person name="Bell S.C."/>
            <person name="Webster N.S."/>
        </authorList>
    </citation>
    <scope>NUCLEOTIDE SEQUENCE</scope>
    <source>
        <strain evidence="3">SB0662_bin_9</strain>
    </source>
</reference>
<dbReference type="EMBL" id="VXPY01000079">
    <property type="protein sequence ID" value="MYD90887.1"/>
    <property type="molecule type" value="Genomic_DNA"/>
</dbReference>
<accession>A0A6B1DV12</accession>
<feature type="transmembrane region" description="Helical" evidence="2">
    <location>
        <begin position="236"/>
        <end position="255"/>
    </location>
</feature>
<sequence>MLPKHSRLTVLLLSGSLAASGVLLILINLELLQFATPNLQYLLSSLLLVGGLGFAWFFVRNRSNWWQLIPTFTCISLAAMLYLTTTEGFDPRLLAAILVWGMALSFLLAYVIDSSERWWGLVMGGLMVVLGLTIYVSSLGVTDTPITDEMSVATAAEADVSSLGATDTSITVEMLGAVLFGGLGLVFVLLFLLGDKTHFWWAPIPGFIMGLFAVFAYMETQPRWLPEWLLTHWWDWWPAVLVLAGFGIVVSAYLFPFMFRFSTQPEVEEDEDASETTYRSTPDVLREREGPLPGSAVIVLHEAD</sequence>
<feature type="transmembrane region" description="Helical" evidence="2">
    <location>
        <begin position="199"/>
        <end position="216"/>
    </location>
</feature>
<keyword evidence="2" id="KW-1133">Transmembrane helix</keyword>
<organism evidence="3">
    <name type="scientific">Caldilineaceae bacterium SB0662_bin_9</name>
    <dbReference type="NCBI Taxonomy" id="2605258"/>
    <lineage>
        <taxon>Bacteria</taxon>
        <taxon>Bacillati</taxon>
        <taxon>Chloroflexota</taxon>
        <taxon>Caldilineae</taxon>
        <taxon>Caldilineales</taxon>
        <taxon>Caldilineaceae</taxon>
    </lineage>
</organism>
<evidence type="ECO:0000256" key="2">
    <source>
        <dbReference type="SAM" id="Phobius"/>
    </source>
</evidence>
<feature type="region of interest" description="Disordered" evidence="1">
    <location>
        <begin position="268"/>
        <end position="293"/>
    </location>
</feature>
<keyword evidence="2" id="KW-0472">Membrane</keyword>
<proteinExistence type="predicted"/>
<feature type="transmembrane region" description="Helical" evidence="2">
    <location>
        <begin position="66"/>
        <end position="85"/>
    </location>
</feature>
<evidence type="ECO:0000313" key="3">
    <source>
        <dbReference type="EMBL" id="MYD90887.1"/>
    </source>
</evidence>
<protein>
    <submittedName>
        <fullName evidence="3">Uncharacterized protein</fullName>
    </submittedName>
</protein>
<feature type="transmembrane region" description="Helical" evidence="2">
    <location>
        <begin position="118"/>
        <end position="141"/>
    </location>
</feature>
<feature type="transmembrane region" description="Helical" evidence="2">
    <location>
        <begin position="40"/>
        <end position="59"/>
    </location>
</feature>
<evidence type="ECO:0000256" key="1">
    <source>
        <dbReference type="SAM" id="MobiDB-lite"/>
    </source>
</evidence>
<keyword evidence="2" id="KW-0812">Transmembrane</keyword>
<name>A0A6B1DV12_9CHLR</name>
<gene>
    <name evidence="3" type="ORF">F4Y08_11215</name>
</gene>
<feature type="transmembrane region" description="Helical" evidence="2">
    <location>
        <begin position="91"/>
        <end position="111"/>
    </location>
</feature>
<comment type="caution">
    <text evidence="3">The sequence shown here is derived from an EMBL/GenBank/DDBJ whole genome shotgun (WGS) entry which is preliminary data.</text>
</comment>
<dbReference type="AlphaFoldDB" id="A0A6B1DV12"/>
<feature type="transmembrane region" description="Helical" evidence="2">
    <location>
        <begin position="170"/>
        <end position="192"/>
    </location>
</feature>